<keyword evidence="4" id="KW-0808">Transferase</keyword>
<keyword evidence="2" id="KW-1003">Cell membrane</keyword>
<dbReference type="CDD" id="cd04187">
    <property type="entry name" value="DPM1_like_bac"/>
    <property type="match status" value="1"/>
</dbReference>
<evidence type="ECO:0000256" key="9">
    <source>
        <dbReference type="SAM" id="Phobius"/>
    </source>
</evidence>
<dbReference type="SUPFAM" id="SSF53448">
    <property type="entry name" value="Nucleotide-diphospho-sugar transferases"/>
    <property type="match status" value="1"/>
</dbReference>
<name>S2W2I8_9ACTN</name>
<dbReference type="FunFam" id="3.90.550.10:FF:000079">
    <property type="entry name" value="Probable glycosyl transferase"/>
    <property type="match status" value="1"/>
</dbReference>
<comment type="subcellular location">
    <subcellularLocation>
        <location evidence="1">Cell membrane</location>
        <topology evidence="1">Multi-pass membrane protein</topology>
    </subcellularLocation>
</comment>
<evidence type="ECO:0000256" key="7">
    <source>
        <dbReference type="ARBA" id="ARBA00023136"/>
    </source>
</evidence>
<accession>S2W2I8</accession>
<evidence type="ECO:0000256" key="3">
    <source>
        <dbReference type="ARBA" id="ARBA00022676"/>
    </source>
</evidence>
<dbReference type="EMBL" id="AGZR01000001">
    <property type="protein sequence ID" value="EPD33988.1"/>
    <property type="molecule type" value="Genomic_DNA"/>
</dbReference>
<feature type="transmembrane region" description="Helical" evidence="9">
    <location>
        <begin position="273"/>
        <end position="298"/>
    </location>
</feature>
<keyword evidence="3" id="KW-0328">Glycosyltransferase</keyword>
<feature type="transmembrane region" description="Helical" evidence="9">
    <location>
        <begin position="240"/>
        <end position="261"/>
    </location>
</feature>
<sequence length="322" mass="36421">MAKTMMKSRKGPMLLSIIVPCHNEETVVDQLAKTVFESINIPETQLELILVDDGSRDSTVEKLRALSAEDSRIKYLSFSRNFGKEAAMYAGLQYANGDAVVIMDADLQHPPELVNEMVEHYREGFDQVVARRTRDGDKPGRTFLSRVYYRLVNRMIDVPLEDGVGDFRLMSRQVVEAVLSMGEANRFSKGLFSWVGFKRYTIDYKNQARVGGGESKWSIRSLFNYGIDSVMSFNNKPLRFAIYTGLFFTFLALLYVIYLIISALAYGVETPGYVTTVATIVFMGGLQIMFLGVLGEYVGRIYYETKHRPIFIVAESAGFDNQ</sequence>
<proteinExistence type="inferred from homology"/>
<dbReference type="GO" id="GO:0005886">
    <property type="term" value="C:plasma membrane"/>
    <property type="evidence" value="ECO:0007669"/>
    <property type="project" value="UniProtKB-SubCell"/>
</dbReference>
<dbReference type="PATRIC" id="fig|883161.3.peg.19"/>
<dbReference type="InterPro" id="IPR001173">
    <property type="entry name" value="Glyco_trans_2-like"/>
</dbReference>
<evidence type="ECO:0000313" key="11">
    <source>
        <dbReference type="EMBL" id="EPD33988.1"/>
    </source>
</evidence>
<reference evidence="11 12" key="1">
    <citation type="submission" date="2013-04" db="EMBL/GenBank/DDBJ databases">
        <title>The Genome Sequence of Propionimicrobium lymphophilum ACS-093-V-SCH5.</title>
        <authorList>
            <consortium name="The Broad Institute Genomics Platform"/>
            <person name="Earl A."/>
            <person name="Ward D."/>
            <person name="Feldgarden M."/>
            <person name="Gevers D."/>
            <person name="Saerens B."/>
            <person name="Vaneechoutte M."/>
            <person name="Walker B."/>
            <person name="Young S."/>
            <person name="Zeng Q."/>
            <person name="Gargeya S."/>
            <person name="Fitzgerald M."/>
            <person name="Haas B."/>
            <person name="Abouelleil A."/>
            <person name="Allen A.W."/>
            <person name="Alvarado L."/>
            <person name="Arachchi H.M."/>
            <person name="Berlin A.M."/>
            <person name="Chapman S.B."/>
            <person name="Gainer-Dewar J."/>
            <person name="Goldberg J."/>
            <person name="Griggs A."/>
            <person name="Gujja S."/>
            <person name="Hansen M."/>
            <person name="Howarth C."/>
            <person name="Imamovic A."/>
            <person name="Ireland A."/>
            <person name="Larimer J."/>
            <person name="McCowan C."/>
            <person name="Murphy C."/>
            <person name="Pearson M."/>
            <person name="Poon T.W."/>
            <person name="Priest M."/>
            <person name="Roberts A."/>
            <person name="Saif S."/>
            <person name="Shea T."/>
            <person name="Sisk P."/>
            <person name="Sykes S."/>
            <person name="Wortman J."/>
            <person name="Nusbaum C."/>
            <person name="Birren B."/>
        </authorList>
    </citation>
    <scope>NUCLEOTIDE SEQUENCE [LARGE SCALE GENOMIC DNA]</scope>
    <source>
        <strain evidence="11 12">ACS-093-V-SCH5</strain>
    </source>
</reference>
<dbReference type="GO" id="GO:0016757">
    <property type="term" value="F:glycosyltransferase activity"/>
    <property type="evidence" value="ECO:0007669"/>
    <property type="project" value="UniProtKB-KW"/>
</dbReference>
<dbReference type="HOGENOM" id="CLU_033536_0_1_11"/>
<protein>
    <recommendedName>
        <fullName evidence="10">Glycosyltransferase 2-like domain-containing protein</fullName>
    </recommendedName>
</protein>
<dbReference type="PANTHER" id="PTHR48090">
    <property type="entry name" value="UNDECAPRENYL-PHOSPHATE 4-DEOXY-4-FORMAMIDO-L-ARABINOSE TRANSFERASE-RELATED"/>
    <property type="match status" value="1"/>
</dbReference>
<feature type="domain" description="Glycosyltransferase 2-like" evidence="10">
    <location>
        <begin position="16"/>
        <end position="178"/>
    </location>
</feature>
<evidence type="ECO:0000256" key="2">
    <source>
        <dbReference type="ARBA" id="ARBA00022475"/>
    </source>
</evidence>
<evidence type="ECO:0000256" key="6">
    <source>
        <dbReference type="ARBA" id="ARBA00022989"/>
    </source>
</evidence>
<comment type="caution">
    <text evidence="11">The sequence shown here is derived from an EMBL/GenBank/DDBJ whole genome shotgun (WGS) entry which is preliminary data.</text>
</comment>
<evidence type="ECO:0000256" key="8">
    <source>
        <dbReference type="ARBA" id="ARBA00038152"/>
    </source>
</evidence>
<dbReference type="AlphaFoldDB" id="S2W2I8"/>
<comment type="similarity">
    <text evidence="8">Belongs to the glycosyltransferase 2 family. GtrB subfamily.</text>
</comment>
<evidence type="ECO:0000256" key="5">
    <source>
        <dbReference type="ARBA" id="ARBA00022692"/>
    </source>
</evidence>
<evidence type="ECO:0000256" key="1">
    <source>
        <dbReference type="ARBA" id="ARBA00004651"/>
    </source>
</evidence>
<evidence type="ECO:0000256" key="4">
    <source>
        <dbReference type="ARBA" id="ARBA00022679"/>
    </source>
</evidence>
<keyword evidence="6 9" id="KW-1133">Transmembrane helix</keyword>
<organism evidence="11 12">
    <name type="scientific">Propionimicrobium lymphophilum ACS-093-V-SCH5</name>
    <dbReference type="NCBI Taxonomy" id="883161"/>
    <lineage>
        <taxon>Bacteria</taxon>
        <taxon>Bacillati</taxon>
        <taxon>Actinomycetota</taxon>
        <taxon>Actinomycetes</taxon>
        <taxon>Propionibacteriales</taxon>
        <taxon>Propionibacteriaceae</taxon>
        <taxon>Propionimicrobium</taxon>
    </lineage>
</organism>
<dbReference type="STRING" id="883161.HMPREF9306_00021"/>
<keyword evidence="12" id="KW-1185">Reference proteome</keyword>
<dbReference type="Gene3D" id="3.90.550.10">
    <property type="entry name" value="Spore Coat Polysaccharide Biosynthesis Protein SpsA, Chain A"/>
    <property type="match status" value="1"/>
</dbReference>
<keyword evidence="7 9" id="KW-0472">Membrane</keyword>
<dbReference type="Pfam" id="PF00535">
    <property type="entry name" value="Glycos_transf_2"/>
    <property type="match status" value="1"/>
</dbReference>
<evidence type="ECO:0000313" key="12">
    <source>
        <dbReference type="Proteomes" id="UP000014417"/>
    </source>
</evidence>
<dbReference type="Proteomes" id="UP000014417">
    <property type="component" value="Unassembled WGS sequence"/>
</dbReference>
<gene>
    <name evidence="11" type="ORF">HMPREF9306_00021</name>
</gene>
<keyword evidence="5 9" id="KW-0812">Transmembrane</keyword>
<dbReference type="InterPro" id="IPR029044">
    <property type="entry name" value="Nucleotide-diphossugar_trans"/>
</dbReference>
<dbReference type="PANTHER" id="PTHR48090:SF8">
    <property type="entry name" value="GLYCOSYLTRANSFERASE CSBB-RELATED"/>
    <property type="match status" value="1"/>
</dbReference>
<dbReference type="InterPro" id="IPR050256">
    <property type="entry name" value="Glycosyltransferase_2"/>
</dbReference>
<evidence type="ECO:0000259" key="10">
    <source>
        <dbReference type="Pfam" id="PF00535"/>
    </source>
</evidence>